<evidence type="ECO:0000313" key="1">
    <source>
        <dbReference type="EMBL" id="SDZ74902.1"/>
    </source>
</evidence>
<evidence type="ECO:0000313" key="2">
    <source>
        <dbReference type="Proteomes" id="UP000199041"/>
    </source>
</evidence>
<dbReference type="OrthoDB" id="976022at2"/>
<dbReference type="RefSeq" id="WP_091392244.1">
    <property type="nucleotide sequence ID" value="NZ_FNQY01000001.1"/>
</dbReference>
<gene>
    <name evidence="1" type="ORF">SAMN05192529_101203</name>
</gene>
<dbReference type="InterPro" id="IPR019853">
    <property type="entry name" value="GldB-like"/>
</dbReference>
<dbReference type="STRING" id="551991.SAMN05192529_101203"/>
<proteinExistence type="predicted"/>
<name>A0A1H3VLC4_9BACT</name>
<dbReference type="Pfam" id="PF25594">
    <property type="entry name" value="GldB_lipo"/>
    <property type="match status" value="1"/>
</dbReference>
<organism evidence="1 2">
    <name type="scientific">Arachidicoccus rhizosphaerae</name>
    <dbReference type="NCBI Taxonomy" id="551991"/>
    <lineage>
        <taxon>Bacteria</taxon>
        <taxon>Pseudomonadati</taxon>
        <taxon>Bacteroidota</taxon>
        <taxon>Chitinophagia</taxon>
        <taxon>Chitinophagales</taxon>
        <taxon>Chitinophagaceae</taxon>
        <taxon>Arachidicoccus</taxon>
    </lineage>
</organism>
<protein>
    <recommendedName>
        <fullName evidence="3">Gliding motility-associated lipoprotein GldB</fullName>
    </recommendedName>
</protein>
<dbReference type="AlphaFoldDB" id="A0A1H3VLC4"/>
<accession>A0A1H3VLC4</accession>
<evidence type="ECO:0008006" key="3">
    <source>
        <dbReference type="Google" id="ProtNLM"/>
    </source>
</evidence>
<dbReference type="EMBL" id="FNQY01000001">
    <property type="protein sequence ID" value="SDZ74902.1"/>
    <property type="molecule type" value="Genomic_DNA"/>
</dbReference>
<reference evidence="1 2" key="1">
    <citation type="submission" date="2016-10" db="EMBL/GenBank/DDBJ databases">
        <authorList>
            <person name="de Groot N.N."/>
        </authorList>
    </citation>
    <scope>NUCLEOTIDE SEQUENCE [LARGE SCALE GENOMIC DNA]</scope>
    <source>
        <strain evidence="1 2">Vu-144</strain>
    </source>
</reference>
<sequence length="343" mass="39768">MSKKPTFIFTRIFKLVFSLCILIGFSNCHSGKNVGPNIRKVKLELPVSHFENDFFKLDTNNLVSGLDSLKVKYGYFYTDYMYNIAAFSMEDETFYIQIKHFIRTNRQIYDSVSYYIPHLDKQLHELENAIKRAKVYFPELSMPPRIITYIGPIDGYGSFASKEGLAVGLQQFFGTQYTGYQNQQDYLESLFGSQRLKQFTPDYIAPAAITSWINRTFPDKAGHYTLADKLIEEGRKIYVLKALLPDLPDSAIFGYTGKQLQWCTDNSILIKKYFEHENLLKTKSPEKIVTYLSDNLRPDSLPPAFPNNIGKYLGFKMVEDYMEDHKKTALPQLMELELWNVKQ</sequence>
<dbReference type="Proteomes" id="UP000199041">
    <property type="component" value="Unassembled WGS sequence"/>
</dbReference>
<keyword evidence="2" id="KW-1185">Reference proteome</keyword>